<dbReference type="GO" id="GO:0008094">
    <property type="term" value="F:ATP-dependent activity, acting on DNA"/>
    <property type="evidence" value="ECO:0007669"/>
    <property type="project" value="TreeGrafter"/>
</dbReference>
<evidence type="ECO:0000256" key="1">
    <source>
        <dbReference type="ARBA" id="ARBA00004123"/>
    </source>
</evidence>
<evidence type="ECO:0000256" key="3">
    <source>
        <dbReference type="SAM" id="MobiDB-lite"/>
    </source>
</evidence>
<feature type="compositionally biased region" description="Low complexity" evidence="3">
    <location>
        <begin position="207"/>
        <end position="218"/>
    </location>
</feature>
<dbReference type="Gene3D" id="3.40.50.300">
    <property type="entry name" value="P-loop containing nucleotide triphosphate hydrolases"/>
    <property type="match status" value="2"/>
</dbReference>
<dbReference type="Proteomes" id="UP001221413">
    <property type="component" value="Unassembled WGS sequence"/>
</dbReference>
<keyword evidence="5" id="KW-1185">Reference proteome</keyword>
<keyword evidence="2" id="KW-0539">Nucleus</keyword>
<organism evidence="4 5">
    <name type="scientific">Drechslerella dactyloides</name>
    <name type="common">Nematode-trapping fungus</name>
    <name type="synonym">Arthrobotrys dactyloides</name>
    <dbReference type="NCBI Taxonomy" id="74499"/>
    <lineage>
        <taxon>Eukaryota</taxon>
        <taxon>Fungi</taxon>
        <taxon>Dikarya</taxon>
        <taxon>Ascomycota</taxon>
        <taxon>Pezizomycotina</taxon>
        <taxon>Orbiliomycetes</taxon>
        <taxon>Orbiliales</taxon>
        <taxon>Orbiliaceae</taxon>
        <taxon>Drechslerella</taxon>
    </lineage>
</organism>
<evidence type="ECO:0000313" key="4">
    <source>
        <dbReference type="EMBL" id="KAJ6258383.1"/>
    </source>
</evidence>
<protein>
    <recommendedName>
        <fullName evidence="6">DNA recombination and repair protein Rad51-like C-terminal domain-containing protein</fullName>
    </recommendedName>
</protein>
<evidence type="ECO:0000256" key="2">
    <source>
        <dbReference type="ARBA" id="ARBA00023242"/>
    </source>
</evidence>
<dbReference type="GO" id="GO:0000723">
    <property type="term" value="P:telomere maintenance"/>
    <property type="evidence" value="ECO:0007669"/>
    <property type="project" value="TreeGrafter"/>
</dbReference>
<reference evidence="4" key="1">
    <citation type="submission" date="2023-01" db="EMBL/GenBank/DDBJ databases">
        <title>The chitinases involved in constricting ring structure development in the nematode-trapping fungus Drechslerella dactyloides.</title>
        <authorList>
            <person name="Wang R."/>
            <person name="Zhang L."/>
            <person name="Tang P."/>
            <person name="Li S."/>
            <person name="Liang L."/>
        </authorList>
    </citation>
    <scope>NUCLEOTIDE SEQUENCE</scope>
    <source>
        <strain evidence="4">YMF1.00031</strain>
    </source>
</reference>
<feature type="compositionally biased region" description="Basic and acidic residues" evidence="3">
    <location>
        <begin position="238"/>
        <end position="253"/>
    </location>
</feature>
<dbReference type="PANTHER" id="PTHR46457:SF1">
    <property type="entry name" value="DNA REPAIR PROTEIN RAD51 HOMOLOG 4"/>
    <property type="match status" value="1"/>
</dbReference>
<accession>A0AAD6NIX1</accession>
<dbReference type="SUPFAM" id="SSF52540">
    <property type="entry name" value="P-loop containing nucleoside triphosphate hydrolases"/>
    <property type="match status" value="1"/>
</dbReference>
<dbReference type="PANTHER" id="PTHR46457">
    <property type="entry name" value="DNA REPAIR PROTEIN RAD51 HOMOLOG 4"/>
    <property type="match status" value="1"/>
</dbReference>
<evidence type="ECO:0008006" key="6">
    <source>
        <dbReference type="Google" id="ProtNLM"/>
    </source>
</evidence>
<dbReference type="GO" id="GO:0042148">
    <property type="term" value="P:DNA strand invasion"/>
    <property type="evidence" value="ECO:0007669"/>
    <property type="project" value="TreeGrafter"/>
</dbReference>
<feature type="region of interest" description="Disordered" evidence="3">
    <location>
        <begin position="187"/>
        <end position="288"/>
    </location>
</feature>
<dbReference type="GO" id="GO:0000400">
    <property type="term" value="F:four-way junction DNA binding"/>
    <property type="evidence" value="ECO:0007669"/>
    <property type="project" value="TreeGrafter"/>
</dbReference>
<sequence length="441" mass="48245">MAYIHHGTIQRPRQTTALLSAPGMTNAPLPVSASDLLSQARLAAARPPRPPLQTSSPSVDAAIGGVQYGRITSLQCDAGTYGTLLAYHIVASYLLAVTDEGAQAAYVDATGAFSPVTLLQVLMRRIILQQTATQAQEGETAKVRERAAQLLDRVQYMRAFDFDGVVEAIDEVAVGIQTEVAEDGNISREEVSVVHETEERPPAAGDVESSSEGEVRSVIPDSLADSDEEILWPLPPGLKDDPGLRKERLKEESENTTGQQNDAEEHTPLEADNATTPPPAKQEESKRAGLLVIDSIPRPVEELLDTNEVTAHVALMQLSRKLRSLAQDREMAILLLSSPVAQYTKGKEQRDVYARDISIFAGIKPIDRLVRTLDDGVDMSIMVSRYTSQRENRKRRSIGPETFVVEVLSQRYGNGAQQWGAFSIKDGVQLVDIWPTTKEDK</sequence>
<dbReference type="AlphaFoldDB" id="A0AAD6NIX1"/>
<dbReference type="GO" id="GO:0000724">
    <property type="term" value="P:double-strand break repair via homologous recombination"/>
    <property type="evidence" value="ECO:0007669"/>
    <property type="project" value="TreeGrafter"/>
</dbReference>
<proteinExistence type="predicted"/>
<comment type="caution">
    <text evidence="4">The sequence shown here is derived from an EMBL/GenBank/DDBJ whole genome shotgun (WGS) entry which is preliminary data.</text>
</comment>
<comment type="subcellular location">
    <subcellularLocation>
        <location evidence="1">Nucleus</location>
    </subcellularLocation>
</comment>
<dbReference type="GO" id="GO:0007131">
    <property type="term" value="P:reciprocal meiotic recombination"/>
    <property type="evidence" value="ECO:0007669"/>
    <property type="project" value="TreeGrafter"/>
</dbReference>
<dbReference type="InterPro" id="IPR027417">
    <property type="entry name" value="P-loop_NTPase"/>
</dbReference>
<gene>
    <name evidence="4" type="ORF">Dda_6423</name>
</gene>
<name>A0AAD6NIX1_DREDA</name>
<dbReference type="GO" id="GO:0005657">
    <property type="term" value="C:replication fork"/>
    <property type="evidence" value="ECO:0007669"/>
    <property type="project" value="TreeGrafter"/>
</dbReference>
<dbReference type="GO" id="GO:0003697">
    <property type="term" value="F:single-stranded DNA binding"/>
    <property type="evidence" value="ECO:0007669"/>
    <property type="project" value="TreeGrafter"/>
</dbReference>
<feature type="compositionally biased region" description="Basic and acidic residues" evidence="3">
    <location>
        <begin position="187"/>
        <end position="201"/>
    </location>
</feature>
<dbReference type="GO" id="GO:0005815">
    <property type="term" value="C:microtubule organizing center"/>
    <property type="evidence" value="ECO:0007669"/>
    <property type="project" value="TreeGrafter"/>
</dbReference>
<dbReference type="GO" id="GO:0033063">
    <property type="term" value="C:Rad51B-Rad51C-Rad51D-XRCC2 complex"/>
    <property type="evidence" value="ECO:0007669"/>
    <property type="project" value="TreeGrafter"/>
</dbReference>
<dbReference type="EMBL" id="JAQGDS010000008">
    <property type="protein sequence ID" value="KAJ6258383.1"/>
    <property type="molecule type" value="Genomic_DNA"/>
</dbReference>
<dbReference type="InterPro" id="IPR051988">
    <property type="entry name" value="HRR_RAD51_Paralog"/>
</dbReference>
<evidence type="ECO:0000313" key="5">
    <source>
        <dbReference type="Proteomes" id="UP001221413"/>
    </source>
</evidence>